<gene>
    <name evidence="3" type="primary">NDAI0B00820</name>
    <name evidence="3" type="ordered locus">NDAI_0B00820</name>
</gene>
<dbReference type="InterPro" id="IPR019436">
    <property type="entry name" value="Say1-like"/>
</dbReference>
<dbReference type="STRING" id="1071378.G0W5Q5"/>
<evidence type="ECO:0000256" key="1">
    <source>
        <dbReference type="ARBA" id="ARBA00022801"/>
    </source>
</evidence>
<evidence type="ECO:0000313" key="3">
    <source>
        <dbReference type="EMBL" id="CCD23116.1"/>
    </source>
</evidence>
<dbReference type="AlphaFoldDB" id="G0W5Q5"/>
<dbReference type="OMA" id="AISPWAN"/>
<dbReference type="KEGG" id="ndi:NDAI_0B00820"/>
<keyword evidence="1" id="KW-0378">Hydrolase</keyword>
<dbReference type="HOGENOM" id="CLU_067868_0_0_1"/>
<dbReference type="GO" id="GO:0016787">
    <property type="term" value="F:hydrolase activity"/>
    <property type="evidence" value="ECO:0007669"/>
    <property type="project" value="UniProtKB-KW"/>
</dbReference>
<dbReference type="RefSeq" id="XP_003668359.1">
    <property type="nucleotide sequence ID" value="XM_003668311.1"/>
</dbReference>
<reference evidence="3 4" key="1">
    <citation type="journal article" date="2011" name="Proc. Natl. Acad. Sci. U.S.A.">
        <title>Evolutionary erosion of yeast sex chromosomes by mating-type switching accidents.</title>
        <authorList>
            <person name="Gordon J.L."/>
            <person name="Armisen D."/>
            <person name="Proux-Wera E."/>
            <person name="Oheigeartaigh S.S."/>
            <person name="Byrne K.P."/>
            <person name="Wolfe K.H."/>
        </authorList>
    </citation>
    <scope>NUCLEOTIDE SEQUENCE [LARGE SCALE GENOMIC DNA]</scope>
    <source>
        <strain evidence="4">ATCC 10597 / BCRC 20456 / CBS 421 / NBRC 0211 / NRRL Y-12639</strain>
    </source>
</reference>
<sequence>MHASNALFIVKLFTLLPIRLVYCYLVILIRHRRSLKGSIWIRAFMREAFDMTDDHTCPDIINPLFNLCVNYLCDKVETIQYQITDEHRLSFSAIGLRDEMIDVRYRWYYKPDDFNASDDDILLYFHGGGFAVTLVPTSLIFLRNLSIWFPKMAIIMIDYSVTVGENDKQYPYQILESIGLYTHLINNLQCKNVILMGESAGGNLELALLNYLSTTTMMKTKIPLPKKTILISPWVNPSRLDRYDIMQEKEIERLDCLSFEGLEKFTKRYLQSMNPLNGVNSLPFVDLSYDFDSDNWKTILEQSSIYITYGKDEILKPQIQTFIKNLEMIHPNNFDTSRQVSAYEGGCHIEPLLKLDTDLNSWSMHASVNGILRFIEH</sequence>
<protein>
    <recommendedName>
        <fullName evidence="5">Alpha/beta hydrolase fold-3 domain-containing protein</fullName>
    </recommendedName>
</protein>
<dbReference type="Pfam" id="PF10340">
    <property type="entry name" value="Say1_Mug180"/>
    <property type="match status" value="1"/>
</dbReference>
<dbReference type="PANTHER" id="PTHR48081:SF31">
    <property type="entry name" value="STERYL ACETYL HYDROLASE MUG81-RELATED"/>
    <property type="match status" value="1"/>
</dbReference>
<dbReference type="EMBL" id="HE580268">
    <property type="protein sequence ID" value="CCD23116.1"/>
    <property type="molecule type" value="Genomic_DNA"/>
</dbReference>
<dbReference type="GeneID" id="11496237"/>
<keyword evidence="4" id="KW-1185">Reference proteome</keyword>
<accession>G0W5Q5</accession>
<keyword evidence="2" id="KW-0812">Transmembrane</keyword>
<organism evidence="3 4">
    <name type="scientific">Naumovozyma dairenensis (strain ATCC 10597 / BCRC 20456 / CBS 421 / NBRC 0211 / NRRL Y-12639)</name>
    <name type="common">Saccharomyces dairenensis</name>
    <dbReference type="NCBI Taxonomy" id="1071378"/>
    <lineage>
        <taxon>Eukaryota</taxon>
        <taxon>Fungi</taxon>
        <taxon>Dikarya</taxon>
        <taxon>Ascomycota</taxon>
        <taxon>Saccharomycotina</taxon>
        <taxon>Saccharomycetes</taxon>
        <taxon>Saccharomycetales</taxon>
        <taxon>Saccharomycetaceae</taxon>
        <taxon>Naumovozyma</taxon>
    </lineage>
</organism>
<dbReference type="Gene3D" id="3.40.50.1820">
    <property type="entry name" value="alpha/beta hydrolase"/>
    <property type="match status" value="1"/>
</dbReference>
<name>G0W5Q5_NAUDC</name>
<dbReference type="SUPFAM" id="SSF53474">
    <property type="entry name" value="alpha/beta-Hydrolases"/>
    <property type="match status" value="1"/>
</dbReference>
<evidence type="ECO:0008006" key="5">
    <source>
        <dbReference type="Google" id="ProtNLM"/>
    </source>
</evidence>
<dbReference type="Proteomes" id="UP000000689">
    <property type="component" value="Chromosome 2"/>
</dbReference>
<keyword evidence="2" id="KW-0472">Membrane</keyword>
<dbReference type="eggNOG" id="KOG1515">
    <property type="taxonomic scope" value="Eukaryota"/>
</dbReference>
<evidence type="ECO:0000256" key="2">
    <source>
        <dbReference type="SAM" id="Phobius"/>
    </source>
</evidence>
<dbReference type="InterPro" id="IPR050300">
    <property type="entry name" value="GDXG_lipolytic_enzyme"/>
</dbReference>
<dbReference type="InterPro" id="IPR029058">
    <property type="entry name" value="AB_hydrolase_fold"/>
</dbReference>
<keyword evidence="2" id="KW-1133">Transmembrane helix</keyword>
<dbReference type="OrthoDB" id="2152029at2759"/>
<dbReference type="PANTHER" id="PTHR48081">
    <property type="entry name" value="AB HYDROLASE SUPERFAMILY PROTEIN C4A8.06C"/>
    <property type="match status" value="1"/>
</dbReference>
<feature type="transmembrane region" description="Helical" evidence="2">
    <location>
        <begin position="6"/>
        <end position="29"/>
    </location>
</feature>
<proteinExistence type="predicted"/>
<evidence type="ECO:0000313" key="4">
    <source>
        <dbReference type="Proteomes" id="UP000000689"/>
    </source>
</evidence>